<organism evidence="8 9">
    <name type="scientific">Herbaspirillum seropedicae (strain SmR1)</name>
    <dbReference type="NCBI Taxonomy" id="757424"/>
    <lineage>
        <taxon>Bacteria</taxon>
        <taxon>Pseudomonadati</taxon>
        <taxon>Pseudomonadota</taxon>
        <taxon>Betaproteobacteria</taxon>
        <taxon>Burkholderiales</taxon>
        <taxon>Oxalobacteraceae</taxon>
        <taxon>Herbaspirillum</taxon>
    </lineage>
</organism>
<dbReference type="AlphaFoldDB" id="D8IVA6"/>
<evidence type="ECO:0000256" key="3">
    <source>
        <dbReference type="ARBA" id="ARBA00007588"/>
    </source>
</evidence>
<dbReference type="EMBL" id="CP002039">
    <property type="protein sequence ID" value="ADJ63845.1"/>
    <property type="molecule type" value="Genomic_DNA"/>
</dbReference>
<evidence type="ECO:0000313" key="8">
    <source>
        <dbReference type="EMBL" id="ADJ63845.1"/>
    </source>
</evidence>
<protein>
    <submittedName>
        <fullName evidence="8">L-ornithine N5-monooxygenase protein</fullName>
        <ecNumber evidence="8">1.13.12.-</ecNumber>
    </submittedName>
</protein>
<keyword evidence="4" id="KW-0285">Flavoprotein</keyword>
<dbReference type="Proteomes" id="UP000000329">
    <property type="component" value="Chromosome"/>
</dbReference>
<dbReference type="GO" id="GO:0006879">
    <property type="term" value="P:intracellular iron ion homeostasis"/>
    <property type="evidence" value="ECO:0007669"/>
    <property type="project" value="TreeGrafter"/>
</dbReference>
<dbReference type="PANTHER" id="PTHR42802">
    <property type="entry name" value="MONOOXYGENASE"/>
    <property type="match status" value="1"/>
</dbReference>
<dbReference type="SUPFAM" id="SSF51905">
    <property type="entry name" value="FAD/NAD(P)-binding domain"/>
    <property type="match status" value="2"/>
</dbReference>
<dbReference type="Pfam" id="PF13434">
    <property type="entry name" value="Lys_Orn_oxgnase"/>
    <property type="match status" value="1"/>
</dbReference>
<dbReference type="eggNOG" id="COG3486">
    <property type="taxonomic scope" value="Bacteria"/>
</dbReference>
<dbReference type="OrthoDB" id="7527071at2"/>
<dbReference type="STRING" id="757424.Hsero_2346"/>
<evidence type="ECO:0000256" key="6">
    <source>
        <dbReference type="ARBA" id="ARBA00022857"/>
    </source>
</evidence>
<dbReference type="InterPro" id="IPR025700">
    <property type="entry name" value="Lys/Orn_oxygenase"/>
</dbReference>
<comment type="similarity">
    <text evidence="3">Belongs to the lysine N(6)-hydroxylase/L-ornithine N(5)-oxygenase family.</text>
</comment>
<evidence type="ECO:0000313" key="9">
    <source>
        <dbReference type="Proteomes" id="UP000000329"/>
    </source>
</evidence>
<keyword evidence="8" id="KW-0503">Monooxygenase</keyword>
<dbReference type="EC" id="1.13.12.-" evidence="8"/>
<dbReference type="HOGENOM" id="CLU_020931_2_0_4"/>
<dbReference type="GeneID" id="29391214"/>
<dbReference type="InterPro" id="IPR036188">
    <property type="entry name" value="FAD/NAD-bd_sf"/>
</dbReference>
<proteinExistence type="inferred from homology"/>
<dbReference type="RefSeq" id="WP_013234324.1">
    <property type="nucleotide sequence ID" value="NC_014323.1"/>
</dbReference>
<dbReference type="GO" id="GO:0004497">
    <property type="term" value="F:monooxygenase activity"/>
    <property type="evidence" value="ECO:0007669"/>
    <property type="project" value="UniProtKB-KW"/>
</dbReference>
<evidence type="ECO:0000256" key="2">
    <source>
        <dbReference type="ARBA" id="ARBA00004924"/>
    </source>
</evidence>
<keyword evidence="6" id="KW-0521">NADP</keyword>
<accession>D8IVA6</accession>
<dbReference type="Gene3D" id="3.50.50.60">
    <property type="entry name" value="FAD/NAD(P)-binding domain"/>
    <property type="match status" value="1"/>
</dbReference>
<comment type="pathway">
    <text evidence="2">Siderophore biosynthesis.</text>
</comment>
<reference evidence="8 9" key="1">
    <citation type="submission" date="2010-04" db="EMBL/GenBank/DDBJ databases">
        <title>The genome of Herbaspirillum seropedicae SmR1, an endophytic, nitrogen-fixing, plant-growth promoting beta-Proteobacteria.</title>
        <authorList>
            <person name="Pedrosa F.O."/>
            <person name="Monteiro R.A."/>
            <person name="Wassem R."/>
            <person name="Cruz L.M."/>
            <person name="Ayub R.A."/>
            <person name="Colauto N.B."/>
            <person name="Fernandez M.A."/>
            <person name="Fungaro M.H.P."/>
            <person name="Grisard E.C."/>
            <person name="Hungria M."/>
            <person name="Madeira H.M.F."/>
            <person name="Nodari R.O."/>
            <person name="Osaku C.A."/>
            <person name="Petzl-Erler M.L."/>
            <person name="Terenzi H."/>
            <person name="Vieira L.G.E."/>
            <person name="Almeida M.I.M."/>
            <person name="Alves L.R."/>
            <person name="Arantes O.M.N."/>
            <person name="Balsanelli E."/>
            <person name="Barcellos F.G."/>
            <person name="Baura V.A."/>
            <person name="Binde D.R."/>
            <person name="Campo R.J."/>
            <person name="Chubatsu L.S."/>
            <person name="Chueire L.M.O."/>
            <person name="Ciferri R.R."/>
            <person name="Correa L.C."/>
            <person name="da Conceicao Silva J.L."/>
            <person name="Dabul A.N.G."/>
            <person name="Dambros B.P."/>
            <person name="Faoro H."/>
            <person name="Favetti A."/>
            <person name="Friedermann G."/>
            <person name="Furlaneto M.C."/>
            <person name="Gasques L.S."/>
            <person name="Gimenes C.C.T."/>
            <person name="Gioppo N.M.R."/>
            <person name="Glienke-Blanco C."/>
            <person name="Godoy L.P."/>
            <person name="Guerra M.P."/>
            <person name="Karp S."/>
            <person name="Kava-Cordeiro V."/>
            <person name="Margarido V.P."/>
            <person name="Mathioni S.M."/>
            <person name="Menck-Soares M.A."/>
            <person name="Murace N.K."/>
            <person name="Nicolas M.F."/>
            <person name="Oliveira C.E.C."/>
            <person name="Pagnan N.A.B."/>
            <person name="Pamphile J.A."/>
            <person name="Patussi E.V."/>
            <person name="Pereira L.F.P."/>
            <person name="Pereira-Ferrari L."/>
            <person name="Pinto F.G.S."/>
            <person name="Precoma C."/>
            <person name="Prioli A.J."/>
            <person name="Prioli S.M.A.P."/>
            <person name="Raittz R.T."/>
            <person name="Ramos H.J.O."/>
            <person name="Ribeiro E.M.S.F."/>
            <person name="Rigo L.U."/>
            <person name="Rocha C.L.M.S.C."/>
            <person name="Rocha S.N."/>
            <person name="Santos K."/>
            <person name="Satori D."/>
            <person name="Silva A.G."/>
            <person name="Simao R.C.G."/>
            <person name="Soares M.A.M."/>
            <person name="Souza E.M."/>
            <person name="Steffens M.B.R."/>
            <person name="Steindel M."/>
            <person name="Tadra-Sfeir M.Z."/>
            <person name="Takahashi E.K."/>
            <person name="Torres R.A."/>
            <person name="Valle J.S."/>
            <person name="Vernal J.I."/>
            <person name="Vilas-Boas L.A."/>
            <person name="Watanabe M.A.E."/>
            <person name="Weiss V.A."/>
            <person name="Yates M.A."/>
            <person name="Souza E.M."/>
        </authorList>
    </citation>
    <scope>NUCLEOTIDE SEQUENCE [LARGE SCALE GENOMIC DNA]</scope>
    <source>
        <strain evidence="8 9">SmR1</strain>
    </source>
</reference>
<sequence>MQTYELIGIGFGPSNIALAIALQEQQHHAGAADMFFIEKQDSFAWHGDMLLDNSHMQISFLKDLATLRNPASRFTFLNYLHQKERLSDFINLKTFYPSRHEFSDYLRWAADQFSACCSYGEEVIEVQPELQEGKVRLLRVRSRHRDGRITERLARNLVIGVGGSANIPETFRGLREDARVFHSSSYLRHIAAFDKPARIAVIGAGQSATEIFLDLHARNAGHEVDFIMRSRNIKPSDDSPFVNEVFNPEYTDYVYRQDEPTRHALMQEFMQTNYSAPDLALIEQVYQVFYKQKVTGQQRHRLLRCHNVERARAEADGVWLDLHDLDGGSAQTRRYDAVVLGTGYTRELHKDLLAPLASYLPHFAVGRDYRLQSTPEFEPAVFLQGSCEPSHGISDTLLSVIAIRTAEIGQALRERDENAPFAARRAMVASIAAASRGSPQFSL</sequence>
<keyword evidence="9" id="KW-1185">Reference proteome</keyword>
<keyword evidence="5" id="KW-0274">FAD</keyword>
<evidence type="ECO:0000256" key="4">
    <source>
        <dbReference type="ARBA" id="ARBA00022630"/>
    </source>
</evidence>
<evidence type="ECO:0000256" key="5">
    <source>
        <dbReference type="ARBA" id="ARBA00022827"/>
    </source>
</evidence>
<evidence type="ECO:0000256" key="1">
    <source>
        <dbReference type="ARBA" id="ARBA00001974"/>
    </source>
</evidence>
<gene>
    <name evidence="8" type="ordered locus">Hsero_2346</name>
</gene>
<dbReference type="KEGG" id="hse:Hsero_2346"/>
<keyword evidence="7 8" id="KW-0560">Oxidoreductase</keyword>
<comment type="cofactor">
    <cofactor evidence="1">
        <name>FAD</name>
        <dbReference type="ChEBI" id="CHEBI:57692"/>
    </cofactor>
</comment>
<dbReference type="PANTHER" id="PTHR42802:SF1">
    <property type="entry name" value="L-ORNITHINE N(5)-MONOOXYGENASE"/>
    <property type="match status" value="1"/>
</dbReference>
<name>D8IVA6_HERSS</name>
<evidence type="ECO:0000256" key="7">
    <source>
        <dbReference type="ARBA" id="ARBA00023002"/>
    </source>
</evidence>